<dbReference type="InterPro" id="IPR011990">
    <property type="entry name" value="TPR-like_helical_dom_sf"/>
</dbReference>
<feature type="domain" description="CHAT" evidence="1">
    <location>
        <begin position="628"/>
        <end position="901"/>
    </location>
</feature>
<dbReference type="SUPFAM" id="SSF48452">
    <property type="entry name" value="TPR-like"/>
    <property type="match status" value="3"/>
</dbReference>
<dbReference type="InterPro" id="IPR024983">
    <property type="entry name" value="CHAT_dom"/>
</dbReference>
<reference evidence="2" key="1">
    <citation type="submission" date="2021-05" db="EMBL/GenBank/DDBJ databases">
        <authorList>
            <person name="Pietrasiak N."/>
            <person name="Ward R."/>
            <person name="Stajich J.E."/>
            <person name="Kurbessoian T."/>
        </authorList>
    </citation>
    <scope>NUCLEOTIDE SEQUENCE</scope>
    <source>
        <strain evidence="2">JT2-VF2</strain>
    </source>
</reference>
<dbReference type="AlphaFoldDB" id="A0A951Q7U8"/>
<reference evidence="2" key="2">
    <citation type="journal article" date="2022" name="Microbiol. Resour. Announc.">
        <title>Metagenome Sequencing to Explore Phylogenomics of Terrestrial Cyanobacteria.</title>
        <authorList>
            <person name="Ward R.D."/>
            <person name="Stajich J.E."/>
            <person name="Johansen J.R."/>
            <person name="Huntemann M."/>
            <person name="Clum A."/>
            <person name="Foster B."/>
            <person name="Foster B."/>
            <person name="Roux S."/>
            <person name="Palaniappan K."/>
            <person name="Varghese N."/>
            <person name="Mukherjee S."/>
            <person name="Reddy T.B.K."/>
            <person name="Daum C."/>
            <person name="Copeland A."/>
            <person name="Chen I.A."/>
            <person name="Ivanova N.N."/>
            <person name="Kyrpides N.C."/>
            <person name="Shapiro N."/>
            <person name="Eloe-Fadrosh E.A."/>
            <person name="Pietrasiak N."/>
        </authorList>
    </citation>
    <scope>NUCLEOTIDE SEQUENCE</scope>
    <source>
        <strain evidence="2">JT2-VF2</strain>
    </source>
</reference>
<dbReference type="EMBL" id="JAHHHN010000063">
    <property type="protein sequence ID" value="MBW4566166.1"/>
    <property type="molecule type" value="Genomic_DNA"/>
</dbReference>
<accession>A0A951Q7U8</accession>
<evidence type="ECO:0000259" key="1">
    <source>
        <dbReference type="Pfam" id="PF12770"/>
    </source>
</evidence>
<name>A0A951Q7U8_9NOST</name>
<evidence type="ECO:0000313" key="2">
    <source>
        <dbReference type="EMBL" id="MBW4566166.1"/>
    </source>
</evidence>
<gene>
    <name evidence="2" type="ORF">KME32_34855</name>
</gene>
<organism evidence="2 3">
    <name type="scientific">Mojavia pulchra JT2-VF2</name>
    <dbReference type="NCBI Taxonomy" id="287848"/>
    <lineage>
        <taxon>Bacteria</taxon>
        <taxon>Bacillati</taxon>
        <taxon>Cyanobacteriota</taxon>
        <taxon>Cyanophyceae</taxon>
        <taxon>Nostocales</taxon>
        <taxon>Nostocaceae</taxon>
    </lineage>
</organism>
<dbReference type="PANTHER" id="PTHR10098:SF112">
    <property type="entry name" value="SLR0380 PROTEIN"/>
    <property type="match status" value="1"/>
</dbReference>
<dbReference type="InterPro" id="IPR019734">
    <property type="entry name" value="TPR_rpt"/>
</dbReference>
<dbReference type="Proteomes" id="UP000715781">
    <property type="component" value="Unassembled WGS sequence"/>
</dbReference>
<dbReference type="SMART" id="SM00028">
    <property type="entry name" value="TPR"/>
    <property type="match status" value="5"/>
</dbReference>
<dbReference type="Pfam" id="PF12770">
    <property type="entry name" value="CHAT"/>
    <property type="match status" value="1"/>
</dbReference>
<dbReference type="PANTHER" id="PTHR10098">
    <property type="entry name" value="RAPSYN-RELATED"/>
    <property type="match status" value="1"/>
</dbReference>
<proteinExistence type="predicted"/>
<dbReference type="Gene3D" id="1.25.40.10">
    <property type="entry name" value="Tetratricopeptide repeat domain"/>
    <property type="match status" value="2"/>
</dbReference>
<protein>
    <submittedName>
        <fullName evidence="2">CHAT domain-containing protein</fullName>
    </submittedName>
</protein>
<evidence type="ECO:0000313" key="3">
    <source>
        <dbReference type="Proteomes" id="UP000715781"/>
    </source>
</evidence>
<comment type="caution">
    <text evidence="2">The sequence shown here is derived from an EMBL/GenBank/DDBJ whole genome shotgun (WGS) entry which is preliminary data.</text>
</comment>
<sequence length="903" mass="100615">MKLLKHLLIALLTALLCIYCPYIFNLSNYLMVAFVKSRPSPVVADARSSKSTILSFSILTTTSAVNPTETSRLVQQSQALYESGQFMETVQLLKKAANEFKANNHALNEAITLSNLSLAYQQLGQWQEATEAIAQSIKLLQSLKDSDSSQEQSQIFAQALDVQGNLELARGQTEAALGTWQEAAKIYQQLDDTSALIRNRINQAQVMQALGNYLQAHKTLISVHVILQKQADSSLKATGLQSLGNVLQGLGYLNDSHKILEESSSVARRVGNAIAQSNALLSLGNTARAQTYAQLSLGNSNSADNYTKTAIQYYQQAVQIASATPTVRLQAQLNLLRLLVEQKKISTAKALLSQIQSQINNLPPSRTAVNYRINFGQSLSKMIQNEVQPKDVAKMLAQAVEIAKSLKDERSESYAIGTLGELYEQSGQLSDAKGLTQQALVKAESIDAQDIAYQWHWQMGRIFQKQSNIPAATAAYNRAYNALKSLRNDLVAINPDVQFSFRESIEPVYRQYVDLLLQLEENTNQKSDNLLQARQVIESLQLAELDNFFRSPCLLPRVGLDKLVEKEKSTAVIYPIILDNRLEIITRLPGQDTIYHNTTKISKNVLENTVEQLQKDLPIASREPDVKQYSQQLYDWLIRPIEANLATQEIKTLVFVLDGALRNIPMGILYDKQQQKYLVEKYAISLTPGLQLVDPKPLQNVQLNVLVAGVEQERLIEGQSFSELSNVTQELKQVQSSVKTSKKLLNQDFTQTNLEKQIQSTPFSVVHLATHGQFSSDVEQTYILTWDKLLKVRELDNLLRARGESRPETIELLVLSACKTATGDKRAALGLAGVAVRAGARSTLATLWTIDDQSTSEFMGELYRQLDAGVTKAQALQRAQLAILAKENRPYFWAPYVLVGNWL</sequence>